<reference evidence="3" key="1">
    <citation type="journal article" date="2018" name="Virulence">
        <title>Co-occurrence of 3 different resistance plasmids in a multi-drug resistant Cronobacter sakazakii isolate causing neonatal infections.</title>
        <authorList>
            <person name="Shi L."/>
            <person name="Liang Q."/>
            <person name="Zhan Z."/>
            <person name="Feng J."/>
            <person name="Zhao Y."/>
            <person name="Chen Y."/>
            <person name="Huang M."/>
            <person name="Tong Y."/>
            <person name="Wu W."/>
            <person name="Chen W."/>
            <person name="Li X."/>
            <person name="Yin Z."/>
            <person name="Wang J."/>
            <person name="Zhou D."/>
        </authorList>
    </citation>
    <scope>NUCLEOTIDE SEQUENCE</scope>
    <source>
        <strain evidence="3">505108</strain>
        <plasmid evidence="3">p505108-T6SS</plasmid>
    </source>
</reference>
<dbReference type="PROSITE" id="PS52050">
    <property type="entry name" value="WYL"/>
    <property type="match status" value="1"/>
</dbReference>
<feature type="domain" description="Helix-turn-helix type 11" evidence="1">
    <location>
        <begin position="6"/>
        <end position="59"/>
    </location>
</feature>
<dbReference type="InterPro" id="IPR036388">
    <property type="entry name" value="WH-like_DNA-bd_sf"/>
</dbReference>
<sequence length="231" mass="26376">MTRTQRLLELLQLLRSYRYPVTAMTLAERLDVSVRSIYRDIETLKMQGVDIEGSAGIGYVLQSDYHLPPLMFDAHEVDALILGLHWVMRHTDPQLEAAARNAVAKIHAILPENLAQQINSPSLMVAPTGNEGSLRFLTDIRSAIHQRRKLELVYTDKDGTASSRLVWPIALGFFDAVRVLACWCELRQAFRHFRIDRMQQVAISEQLCPQSRYKLLKEWKSAEGIAQAKTY</sequence>
<dbReference type="InterPro" id="IPR026881">
    <property type="entry name" value="WYL_dom"/>
</dbReference>
<protein>
    <submittedName>
        <fullName evidence="3">Transcriptional regulator</fullName>
    </submittedName>
</protein>
<accession>A0A222ZDM2</accession>
<dbReference type="InterPro" id="IPR036390">
    <property type="entry name" value="WH_DNA-bd_sf"/>
</dbReference>
<dbReference type="EMBL" id="KY978630">
    <property type="protein sequence ID" value="ASR82164.1"/>
    <property type="molecule type" value="Genomic_DNA"/>
</dbReference>
<dbReference type="PANTHER" id="PTHR34580">
    <property type="match status" value="1"/>
</dbReference>
<dbReference type="PANTHER" id="PTHR34580:SF3">
    <property type="entry name" value="PROTEIN PAFB"/>
    <property type="match status" value="1"/>
</dbReference>
<name>A0A222ZDM2_CROSK</name>
<geneLocation type="plasmid" evidence="3">
    <name>p505108-T6SS</name>
</geneLocation>
<evidence type="ECO:0000313" key="3">
    <source>
        <dbReference type="EMBL" id="ASR82164.1"/>
    </source>
</evidence>
<dbReference type="RefSeq" id="WP_011998930.1">
    <property type="nucleotide sequence ID" value="NZ_CABMLV010000002.1"/>
</dbReference>
<dbReference type="InterPro" id="IPR013196">
    <property type="entry name" value="HTH_11"/>
</dbReference>
<dbReference type="Pfam" id="PF08279">
    <property type="entry name" value="HTH_11"/>
    <property type="match status" value="1"/>
</dbReference>
<proteinExistence type="predicted"/>
<keyword evidence="3" id="KW-0614">Plasmid</keyword>
<evidence type="ECO:0000259" key="2">
    <source>
        <dbReference type="Pfam" id="PF13280"/>
    </source>
</evidence>
<dbReference type="AlphaFoldDB" id="A0A222ZDM2"/>
<dbReference type="SUPFAM" id="SSF46785">
    <property type="entry name" value="Winged helix' DNA-binding domain"/>
    <property type="match status" value="1"/>
</dbReference>
<evidence type="ECO:0000259" key="1">
    <source>
        <dbReference type="Pfam" id="PF08279"/>
    </source>
</evidence>
<dbReference type="Pfam" id="PF13280">
    <property type="entry name" value="WYL"/>
    <property type="match status" value="1"/>
</dbReference>
<dbReference type="InterPro" id="IPR051534">
    <property type="entry name" value="CBASS_pafABC_assoc_protein"/>
</dbReference>
<feature type="domain" description="WYL" evidence="2">
    <location>
        <begin position="136"/>
        <end position="202"/>
    </location>
</feature>
<organism evidence="3">
    <name type="scientific">Cronobacter sakazakii</name>
    <name type="common">Enterobacter sakazakii</name>
    <dbReference type="NCBI Taxonomy" id="28141"/>
    <lineage>
        <taxon>Bacteria</taxon>
        <taxon>Pseudomonadati</taxon>
        <taxon>Pseudomonadota</taxon>
        <taxon>Gammaproteobacteria</taxon>
        <taxon>Enterobacterales</taxon>
        <taxon>Enterobacteriaceae</taxon>
        <taxon>Cronobacter</taxon>
    </lineage>
</organism>
<dbReference type="Gene3D" id="1.10.10.10">
    <property type="entry name" value="Winged helix-like DNA-binding domain superfamily/Winged helix DNA-binding domain"/>
    <property type="match status" value="1"/>
</dbReference>
<reference evidence="3" key="2">
    <citation type="submission" date="2019-05" db="EMBL/GenBank/DDBJ databases">
        <authorList>
            <person name="Shi L."/>
            <person name="Feng J."/>
            <person name="Zhang D."/>
            <person name="Zhou D."/>
        </authorList>
    </citation>
    <scope>NUCLEOTIDE SEQUENCE</scope>
    <source>
        <strain evidence="3">505108</strain>
        <plasmid evidence="3">p505108-T6SS</plasmid>
    </source>
</reference>